<dbReference type="Gene3D" id="3.40.50.2300">
    <property type="match status" value="1"/>
</dbReference>
<dbReference type="PANTHER" id="PTHR43428">
    <property type="entry name" value="ARSENATE REDUCTASE"/>
    <property type="match status" value="1"/>
</dbReference>
<dbReference type="CDD" id="cd16345">
    <property type="entry name" value="LMWP_ArsC"/>
    <property type="match status" value="1"/>
</dbReference>
<dbReference type="GO" id="GO:0046685">
    <property type="term" value="P:response to arsenic-containing substance"/>
    <property type="evidence" value="ECO:0007669"/>
    <property type="project" value="UniProtKB-KW"/>
</dbReference>
<reference evidence="3 4" key="1">
    <citation type="submission" date="2016-12" db="EMBL/GenBank/DDBJ databases">
        <authorList>
            <person name="Song W.-J."/>
            <person name="Kurnit D.M."/>
        </authorList>
    </citation>
    <scope>NUCLEOTIDE SEQUENCE [LARGE SCALE GENOMIC DNA]</scope>
    <source>
        <strain evidence="3 4">DSM 43162</strain>
    </source>
</reference>
<sequence>MSDKPSVLFVCVHNAGRSQMAAGWLRHLAGDTVEVRSAGSVPADQVNPAAVDAMAEVGIDITDQTPKVLTTEAVEASDVVITMGCGDACPVFPGKRYLDWALEDPAGKGVDSVRPIRDEIETRIRGLLTELQSESAATAR</sequence>
<dbReference type="Pfam" id="PF01451">
    <property type="entry name" value="LMWPc"/>
    <property type="match status" value="1"/>
</dbReference>
<name>A0A1M7UYG1_9ACTN</name>
<evidence type="ECO:0000256" key="1">
    <source>
        <dbReference type="ARBA" id="ARBA00022849"/>
    </source>
</evidence>
<evidence type="ECO:0000313" key="3">
    <source>
        <dbReference type="EMBL" id="SHN88008.1"/>
    </source>
</evidence>
<dbReference type="EMBL" id="FRDM01000039">
    <property type="protein sequence ID" value="SHN88008.1"/>
    <property type="molecule type" value="Genomic_DNA"/>
</dbReference>
<dbReference type="OrthoDB" id="9799372at2"/>
<organism evidence="3 4">
    <name type="scientific">Geodermatophilus obscurus</name>
    <dbReference type="NCBI Taxonomy" id="1861"/>
    <lineage>
        <taxon>Bacteria</taxon>
        <taxon>Bacillati</taxon>
        <taxon>Actinomycetota</taxon>
        <taxon>Actinomycetes</taxon>
        <taxon>Geodermatophilales</taxon>
        <taxon>Geodermatophilaceae</taxon>
        <taxon>Geodermatophilus</taxon>
    </lineage>
</organism>
<evidence type="ECO:0000259" key="2">
    <source>
        <dbReference type="SMART" id="SM00226"/>
    </source>
</evidence>
<dbReference type="InterPro" id="IPR036196">
    <property type="entry name" value="Ptyr_pPase_sf"/>
</dbReference>
<evidence type="ECO:0000313" key="4">
    <source>
        <dbReference type="Proteomes" id="UP000184428"/>
    </source>
</evidence>
<dbReference type="InterPro" id="IPR023485">
    <property type="entry name" value="Ptyr_pPase"/>
</dbReference>
<dbReference type="AlphaFoldDB" id="A0A1M7UYG1"/>
<protein>
    <submittedName>
        <fullName evidence="3">Arsenate reductase</fullName>
    </submittedName>
</protein>
<gene>
    <name evidence="3" type="ORF">SAMN05660350_04306</name>
</gene>
<proteinExistence type="predicted"/>
<dbReference type="PANTHER" id="PTHR43428:SF1">
    <property type="entry name" value="ARSENATE REDUCTASE"/>
    <property type="match status" value="1"/>
</dbReference>
<dbReference type="SUPFAM" id="SSF52788">
    <property type="entry name" value="Phosphotyrosine protein phosphatases I"/>
    <property type="match status" value="1"/>
</dbReference>
<feature type="domain" description="Phosphotyrosine protein phosphatase I" evidence="2">
    <location>
        <begin position="5"/>
        <end position="130"/>
    </location>
</feature>
<accession>A0A1M7UYG1</accession>
<dbReference type="RefSeq" id="WP_072920692.1">
    <property type="nucleotide sequence ID" value="NZ_FRDM01000039.1"/>
</dbReference>
<dbReference type="SMART" id="SM00226">
    <property type="entry name" value="LMWPc"/>
    <property type="match status" value="1"/>
</dbReference>
<dbReference type="Proteomes" id="UP000184428">
    <property type="component" value="Unassembled WGS sequence"/>
</dbReference>
<keyword evidence="1" id="KW-0059">Arsenical resistance</keyword>